<gene>
    <name evidence="1" type="ORF">AMQ22_02218</name>
</gene>
<name>A0A150IKV8_9EURY</name>
<protein>
    <submittedName>
        <fullName evidence="1">Uncharacterized protein</fullName>
    </submittedName>
</protein>
<sequence length="63" mass="6786">MKINHGGAEEGATIGGKLNRIVKLNAVFAGADVYLRVHDLAEALGKESVFYLSKNMGREAKLL</sequence>
<dbReference type="AlphaFoldDB" id="A0A150IKV8"/>
<reference evidence="1 2" key="1">
    <citation type="journal article" date="2016" name="ISME J.">
        <title>Chasing the elusive Euryarchaeota class WSA2: genomes reveal a uniquely fastidious methyl-reducing methanogen.</title>
        <authorList>
            <person name="Nobu M.K."/>
            <person name="Narihiro T."/>
            <person name="Kuroda K."/>
            <person name="Mei R."/>
            <person name="Liu W.T."/>
        </authorList>
    </citation>
    <scope>NUCLEOTIDE SEQUENCE [LARGE SCALE GENOMIC DNA]</scope>
    <source>
        <strain evidence="1">U1lsi0528_Bin055</strain>
    </source>
</reference>
<evidence type="ECO:0000313" key="1">
    <source>
        <dbReference type="EMBL" id="KYC45304.1"/>
    </source>
</evidence>
<comment type="caution">
    <text evidence="1">The sequence shown here is derived from an EMBL/GenBank/DDBJ whole genome shotgun (WGS) entry which is preliminary data.</text>
</comment>
<proteinExistence type="predicted"/>
<accession>A0A150IKV8</accession>
<dbReference type="EMBL" id="LNGC01000237">
    <property type="protein sequence ID" value="KYC45304.1"/>
    <property type="molecule type" value="Genomic_DNA"/>
</dbReference>
<organism evidence="1 2">
    <name type="scientific">Candidatus Methanofastidiosum methylothiophilum</name>
    <dbReference type="NCBI Taxonomy" id="1705564"/>
    <lineage>
        <taxon>Archaea</taxon>
        <taxon>Methanobacteriati</taxon>
        <taxon>Methanobacteriota</taxon>
        <taxon>Stenosarchaea group</taxon>
        <taxon>Candidatus Methanofastidiosia</taxon>
        <taxon>Candidatus Methanofastidiosales</taxon>
        <taxon>Candidatus Methanofastidiosaceae</taxon>
        <taxon>Candidatus Methanofastidiosum</taxon>
    </lineage>
</organism>
<evidence type="ECO:0000313" key="2">
    <source>
        <dbReference type="Proteomes" id="UP000075398"/>
    </source>
</evidence>
<dbReference type="Proteomes" id="UP000075398">
    <property type="component" value="Unassembled WGS sequence"/>
</dbReference>